<keyword evidence="3" id="KW-1185">Reference proteome</keyword>
<dbReference type="AlphaFoldDB" id="A0A7T8GTJ3"/>
<proteinExistence type="predicted"/>
<name>A0A7T8GTJ3_CALRO</name>
<gene>
    <name evidence="2" type="ORF">FKW44_017732</name>
</gene>
<feature type="region of interest" description="Disordered" evidence="1">
    <location>
        <begin position="97"/>
        <end position="145"/>
    </location>
</feature>
<evidence type="ECO:0000256" key="1">
    <source>
        <dbReference type="SAM" id="MobiDB-lite"/>
    </source>
</evidence>
<accession>A0A7T8GTJ3</accession>
<protein>
    <submittedName>
        <fullName evidence="2">LOC100123278</fullName>
    </submittedName>
</protein>
<feature type="compositionally biased region" description="Basic and acidic residues" evidence="1">
    <location>
        <begin position="99"/>
        <end position="108"/>
    </location>
</feature>
<dbReference type="EMBL" id="CP045901">
    <property type="protein sequence ID" value="QQP37462.1"/>
    <property type="molecule type" value="Genomic_DNA"/>
</dbReference>
<reference evidence="3" key="1">
    <citation type="submission" date="2021-01" db="EMBL/GenBank/DDBJ databases">
        <title>Caligus Genome Assembly.</title>
        <authorList>
            <person name="Gallardo-Escarate C."/>
        </authorList>
    </citation>
    <scope>NUCLEOTIDE SEQUENCE [LARGE SCALE GENOMIC DNA]</scope>
</reference>
<dbReference type="Proteomes" id="UP000595437">
    <property type="component" value="Chromosome 12"/>
</dbReference>
<evidence type="ECO:0000313" key="2">
    <source>
        <dbReference type="EMBL" id="QQP37462.1"/>
    </source>
</evidence>
<feature type="non-terminal residue" evidence="2">
    <location>
        <position position="1"/>
    </location>
</feature>
<organism evidence="2 3">
    <name type="scientific">Caligus rogercresseyi</name>
    <name type="common">Sea louse</name>
    <dbReference type="NCBI Taxonomy" id="217165"/>
    <lineage>
        <taxon>Eukaryota</taxon>
        <taxon>Metazoa</taxon>
        <taxon>Ecdysozoa</taxon>
        <taxon>Arthropoda</taxon>
        <taxon>Crustacea</taxon>
        <taxon>Multicrustacea</taxon>
        <taxon>Hexanauplia</taxon>
        <taxon>Copepoda</taxon>
        <taxon>Siphonostomatoida</taxon>
        <taxon>Caligidae</taxon>
        <taxon>Caligus</taxon>
    </lineage>
</organism>
<evidence type="ECO:0000313" key="3">
    <source>
        <dbReference type="Proteomes" id="UP000595437"/>
    </source>
</evidence>
<sequence length="145" mass="15791">MGAEEVQILLPKRMKHLTTTKKALSQRLRAVLSTEVLSRLVKFESALEDLTSKGALDHFGSLDSSDTFHSFSSGAAPFPSQGSLARLEEMAAHGSMFTVDKKPSESRCRKPGRAAGRSVSTDMELDSGTRGSRISHPNTKERESL</sequence>